<dbReference type="PANTHER" id="PTHR43537:SF44">
    <property type="entry name" value="GNTR FAMILY REGULATORY PROTEIN"/>
    <property type="match status" value="1"/>
</dbReference>
<keyword evidence="1" id="KW-0805">Transcription regulation</keyword>
<dbReference type="AlphaFoldDB" id="A0A6N9T8K8"/>
<dbReference type="SMART" id="SM00345">
    <property type="entry name" value="HTH_GNTR"/>
    <property type="match status" value="1"/>
</dbReference>
<dbReference type="GO" id="GO:0003677">
    <property type="term" value="F:DNA binding"/>
    <property type="evidence" value="ECO:0007669"/>
    <property type="project" value="UniProtKB-KW"/>
</dbReference>
<keyword evidence="2" id="KW-0238">DNA-binding</keyword>
<accession>A0A6N9T8K8</accession>
<dbReference type="Proteomes" id="UP000469011">
    <property type="component" value="Unassembled WGS sequence"/>
</dbReference>
<sequence>MGGPAGSMGYERSTIDGERSNRTVALAAEFGRMITSGDLLSGDALPTEKEIQSHHGVSRTVVREAIRHLAAKGLVSVGPKVGTKVRPRIAWNMLDADVMAWHLTAPVRRPFIEALYEMRLINEPNAARLAARRIDEAQSERLRRALGGMRDYPRGSAELIAADLDFHRIVLEATGNPLLVSLGSLIERSLSVSFSLSWRQNPQDETVRQHDRVMQAILSGDGDAAELFMRRLIESAFDDVIHALYANGEEETRSGGAPDARKIAEPRPSGAA</sequence>
<feature type="domain" description="HTH gntR-type" evidence="5">
    <location>
        <begin position="20"/>
        <end position="88"/>
    </location>
</feature>
<dbReference type="SMART" id="SM00895">
    <property type="entry name" value="FCD"/>
    <property type="match status" value="1"/>
</dbReference>
<evidence type="ECO:0000256" key="3">
    <source>
        <dbReference type="ARBA" id="ARBA00023163"/>
    </source>
</evidence>
<protein>
    <submittedName>
        <fullName evidence="6">FCD domain-containing protein</fullName>
    </submittedName>
</protein>
<evidence type="ECO:0000256" key="4">
    <source>
        <dbReference type="SAM" id="MobiDB-lite"/>
    </source>
</evidence>
<evidence type="ECO:0000313" key="7">
    <source>
        <dbReference type="Proteomes" id="UP000469011"/>
    </source>
</evidence>
<dbReference type="PROSITE" id="PS50949">
    <property type="entry name" value="HTH_GNTR"/>
    <property type="match status" value="1"/>
</dbReference>
<feature type="region of interest" description="Disordered" evidence="4">
    <location>
        <begin position="249"/>
        <end position="272"/>
    </location>
</feature>
<dbReference type="Pfam" id="PF00392">
    <property type="entry name" value="GntR"/>
    <property type="match status" value="1"/>
</dbReference>
<dbReference type="CDD" id="cd07377">
    <property type="entry name" value="WHTH_GntR"/>
    <property type="match status" value="1"/>
</dbReference>
<dbReference type="InterPro" id="IPR008920">
    <property type="entry name" value="TF_FadR/GntR_C"/>
</dbReference>
<evidence type="ECO:0000256" key="2">
    <source>
        <dbReference type="ARBA" id="ARBA00023125"/>
    </source>
</evidence>
<dbReference type="SUPFAM" id="SSF48008">
    <property type="entry name" value="GntR ligand-binding domain-like"/>
    <property type="match status" value="1"/>
</dbReference>
<dbReference type="InterPro" id="IPR036390">
    <property type="entry name" value="WH_DNA-bd_sf"/>
</dbReference>
<dbReference type="InterPro" id="IPR036388">
    <property type="entry name" value="WH-like_DNA-bd_sf"/>
</dbReference>
<gene>
    <name evidence="6" type="ORF">GTK09_24465</name>
</gene>
<dbReference type="PANTHER" id="PTHR43537">
    <property type="entry name" value="TRANSCRIPTIONAL REGULATOR, GNTR FAMILY"/>
    <property type="match status" value="1"/>
</dbReference>
<dbReference type="InterPro" id="IPR011711">
    <property type="entry name" value="GntR_C"/>
</dbReference>
<organism evidence="6 7">
    <name type="scientific">Jiella pacifica</name>
    <dbReference type="NCBI Taxonomy" id="2696469"/>
    <lineage>
        <taxon>Bacteria</taxon>
        <taxon>Pseudomonadati</taxon>
        <taxon>Pseudomonadota</taxon>
        <taxon>Alphaproteobacteria</taxon>
        <taxon>Hyphomicrobiales</taxon>
        <taxon>Aurantimonadaceae</taxon>
        <taxon>Jiella</taxon>
    </lineage>
</organism>
<name>A0A6N9T8K8_9HYPH</name>
<dbReference type="Pfam" id="PF07729">
    <property type="entry name" value="FCD"/>
    <property type="match status" value="1"/>
</dbReference>
<dbReference type="Gene3D" id="1.20.120.530">
    <property type="entry name" value="GntR ligand-binding domain-like"/>
    <property type="match status" value="1"/>
</dbReference>
<dbReference type="SUPFAM" id="SSF46785">
    <property type="entry name" value="Winged helix' DNA-binding domain"/>
    <property type="match status" value="1"/>
</dbReference>
<proteinExistence type="predicted"/>
<evidence type="ECO:0000256" key="1">
    <source>
        <dbReference type="ARBA" id="ARBA00023015"/>
    </source>
</evidence>
<keyword evidence="3" id="KW-0804">Transcription</keyword>
<dbReference type="Gene3D" id="1.10.10.10">
    <property type="entry name" value="Winged helix-like DNA-binding domain superfamily/Winged helix DNA-binding domain"/>
    <property type="match status" value="1"/>
</dbReference>
<reference evidence="6 7" key="1">
    <citation type="submission" date="2020-01" db="EMBL/GenBank/DDBJ databases">
        <title>Jiella pacifica sp. nov.</title>
        <authorList>
            <person name="Xue Z."/>
            <person name="Zhu S."/>
            <person name="Chen J."/>
            <person name="Yang J."/>
        </authorList>
    </citation>
    <scope>NUCLEOTIDE SEQUENCE [LARGE SCALE GENOMIC DNA]</scope>
    <source>
        <strain evidence="6 7">40Bstr34</strain>
    </source>
</reference>
<evidence type="ECO:0000313" key="6">
    <source>
        <dbReference type="EMBL" id="NDW07571.1"/>
    </source>
</evidence>
<keyword evidence="7" id="KW-1185">Reference proteome</keyword>
<dbReference type="EMBL" id="JAAAMG010000032">
    <property type="protein sequence ID" value="NDW07571.1"/>
    <property type="molecule type" value="Genomic_DNA"/>
</dbReference>
<dbReference type="GO" id="GO:0003700">
    <property type="term" value="F:DNA-binding transcription factor activity"/>
    <property type="evidence" value="ECO:0007669"/>
    <property type="project" value="InterPro"/>
</dbReference>
<dbReference type="PRINTS" id="PR00035">
    <property type="entry name" value="HTHGNTR"/>
</dbReference>
<evidence type="ECO:0000259" key="5">
    <source>
        <dbReference type="PROSITE" id="PS50949"/>
    </source>
</evidence>
<comment type="caution">
    <text evidence="6">The sequence shown here is derived from an EMBL/GenBank/DDBJ whole genome shotgun (WGS) entry which is preliminary data.</text>
</comment>
<dbReference type="InterPro" id="IPR000524">
    <property type="entry name" value="Tscrpt_reg_HTH_GntR"/>
</dbReference>